<dbReference type="EMBL" id="MNAD01001364">
    <property type="protein sequence ID" value="OJT05947.1"/>
    <property type="molecule type" value="Genomic_DNA"/>
</dbReference>
<keyword evidence="3" id="KW-1185">Reference proteome</keyword>
<reference evidence="2 3" key="1">
    <citation type="submission" date="2016-10" db="EMBL/GenBank/DDBJ databases">
        <title>Genome sequence of the basidiomycete white-rot fungus Trametes pubescens.</title>
        <authorList>
            <person name="Makela M.R."/>
            <person name="Granchi Z."/>
            <person name="Peng M."/>
            <person name="De Vries R.P."/>
            <person name="Grigoriev I."/>
            <person name="Riley R."/>
            <person name="Hilden K."/>
        </authorList>
    </citation>
    <scope>NUCLEOTIDE SEQUENCE [LARGE SCALE GENOMIC DNA]</scope>
    <source>
        <strain evidence="2 3">FBCC735</strain>
    </source>
</reference>
<evidence type="ECO:0000313" key="2">
    <source>
        <dbReference type="EMBL" id="OJT05947.1"/>
    </source>
</evidence>
<name>A0A1M2VEH9_TRAPU</name>
<sequence>MKTKSARKPTKAQKPYQDAKRPRKRAVKTTHPAPRPRLPPPSASPGLSSTHSGPAPGAVHYRKLCEENVRRRYPGLEPRNDFDLVQLSSAQYKGTHAEIFAELDNDLAETSEDFGYEYMMENSTSLLETYVEPTGVKPGTSALFDDKFVFVRPIPDSKYSLRLFPGSISAAEYCLDFVDSATGEPVNSPFEYELWAVPDPDAPWLSLPITGKLRSIERGHGIKQADILPGREKFILRDGQTCVLMRPGKQPVRFTVPLRRVETTDVVEDVYVIDLPKVVGP</sequence>
<accession>A0A1M2VEH9</accession>
<dbReference type="AlphaFoldDB" id="A0A1M2VEH9"/>
<evidence type="ECO:0000313" key="3">
    <source>
        <dbReference type="Proteomes" id="UP000184267"/>
    </source>
</evidence>
<comment type="caution">
    <text evidence="2">The sequence shown here is derived from an EMBL/GenBank/DDBJ whole genome shotgun (WGS) entry which is preliminary data.</text>
</comment>
<feature type="region of interest" description="Disordered" evidence="1">
    <location>
        <begin position="1"/>
        <end position="58"/>
    </location>
</feature>
<protein>
    <submittedName>
        <fullName evidence="2">Uncharacterized protein</fullName>
    </submittedName>
</protein>
<organism evidence="2 3">
    <name type="scientific">Trametes pubescens</name>
    <name type="common">White-rot fungus</name>
    <dbReference type="NCBI Taxonomy" id="154538"/>
    <lineage>
        <taxon>Eukaryota</taxon>
        <taxon>Fungi</taxon>
        <taxon>Dikarya</taxon>
        <taxon>Basidiomycota</taxon>
        <taxon>Agaricomycotina</taxon>
        <taxon>Agaricomycetes</taxon>
        <taxon>Polyporales</taxon>
        <taxon>Polyporaceae</taxon>
        <taxon>Trametes</taxon>
    </lineage>
</organism>
<gene>
    <name evidence="2" type="ORF">TRAPUB_3134</name>
</gene>
<dbReference type="Proteomes" id="UP000184267">
    <property type="component" value="Unassembled WGS sequence"/>
</dbReference>
<dbReference type="OMA" id="NMETNHE"/>
<feature type="compositionally biased region" description="Pro residues" evidence="1">
    <location>
        <begin position="33"/>
        <end position="43"/>
    </location>
</feature>
<proteinExistence type="predicted"/>
<dbReference type="OrthoDB" id="2628807at2759"/>
<feature type="compositionally biased region" description="Basic residues" evidence="1">
    <location>
        <begin position="1"/>
        <end position="11"/>
    </location>
</feature>
<evidence type="ECO:0000256" key="1">
    <source>
        <dbReference type="SAM" id="MobiDB-lite"/>
    </source>
</evidence>